<organism evidence="2 3">
    <name type="scientific">Corallococcus soli</name>
    <dbReference type="NCBI Taxonomy" id="2710757"/>
    <lineage>
        <taxon>Bacteria</taxon>
        <taxon>Pseudomonadati</taxon>
        <taxon>Myxococcota</taxon>
        <taxon>Myxococcia</taxon>
        <taxon>Myxococcales</taxon>
        <taxon>Cystobacterineae</taxon>
        <taxon>Myxococcaceae</taxon>
        <taxon>Corallococcus</taxon>
    </lineage>
</organism>
<dbReference type="Proteomes" id="UP001516472">
    <property type="component" value="Unassembled WGS sequence"/>
</dbReference>
<protein>
    <submittedName>
        <fullName evidence="2">Uncharacterized protein</fullName>
    </submittedName>
</protein>
<accession>A0ABR9PG92</accession>
<evidence type="ECO:0000256" key="1">
    <source>
        <dbReference type="SAM" id="Phobius"/>
    </source>
</evidence>
<keyword evidence="1" id="KW-1133">Transmembrane helix</keyword>
<dbReference type="EMBL" id="JAAIYO010000001">
    <property type="protein sequence ID" value="MBE4746936.1"/>
    <property type="molecule type" value="Genomic_DNA"/>
</dbReference>
<gene>
    <name evidence="2" type="ORF">G4177_01955</name>
</gene>
<evidence type="ECO:0000313" key="2">
    <source>
        <dbReference type="EMBL" id="MBE4746936.1"/>
    </source>
</evidence>
<name>A0ABR9PG92_9BACT</name>
<keyword evidence="1" id="KW-0812">Transmembrane</keyword>
<dbReference type="RefSeq" id="WP_193346347.1">
    <property type="nucleotide sequence ID" value="NZ_JAAIYO010000001.1"/>
</dbReference>
<comment type="caution">
    <text evidence="2">The sequence shown here is derived from an EMBL/GenBank/DDBJ whole genome shotgun (WGS) entry which is preliminary data.</text>
</comment>
<keyword evidence="1" id="KW-0472">Membrane</keyword>
<sequence length="272" mass="29272">MNKKWVIGGVLGVVGLLGVGVVGLVATGFWANRQMEGTGVEAVMDAQALAQRFAELNARYAFTPPPAGQVLKLDEARLDTYLAVREATLPAYAVLAKESVTFVQQHSAGLDRRDSRTLLKAAAASLRMVAKAQAVLATNLDTLKMSPLEFQTLTTVVYPPPAAPPTPAPANVSQPSAPENLALLEQQLAALTPQLEDPKLGESERLQLEQRRASLRKYITTLEQASGKDVKLANAALVEKHRARIAKAANQTFDDLLVNPRPQQTARRPATP</sequence>
<feature type="transmembrane region" description="Helical" evidence="1">
    <location>
        <begin position="6"/>
        <end position="31"/>
    </location>
</feature>
<proteinExistence type="predicted"/>
<evidence type="ECO:0000313" key="3">
    <source>
        <dbReference type="Proteomes" id="UP001516472"/>
    </source>
</evidence>
<keyword evidence="3" id="KW-1185">Reference proteome</keyword>
<reference evidence="2 3" key="1">
    <citation type="submission" date="2020-02" db="EMBL/GenBank/DDBJ databases">
        <authorList>
            <person name="Babadi Z.K."/>
            <person name="Risdian C."/>
            <person name="Ebrahimipour G.H."/>
            <person name="Wink J."/>
        </authorList>
    </citation>
    <scope>NUCLEOTIDE SEQUENCE [LARGE SCALE GENOMIC DNA]</scope>
    <source>
        <strain evidence="2 3">ZKHCc1 1396</strain>
    </source>
</reference>